<dbReference type="InterPro" id="IPR048055">
    <property type="entry name" value="Cyclin-Q_first_cyclin_box"/>
</dbReference>
<reference evidence="8" key="1">
    <citation type="submission" date="2025-08" db="UniProtKB">
        <authorList>
            <consortium name="RefSeq"/>
        </authorList>
    </citation>
    <scope>IDENTIFICATION</scope>
    <source>
        <tissue evidence="8">Testes</tissue>
    </source>
</reference>
<sequence length="240" mass="28036">MAECRSMTVARSTSRETRTHFKVITYMLESGTKLQMDSVPMATACLIYHRFFKECLLENHDPYLIASSSIYLAAKVCEQQIRLRDILNVCYRTLHTDRPPLEINDEYWELRESLANCELLMLRVLKFQIAFELPHKYLLHYLVSLKDWLSPSVWADTPIAKTAWALLRDSYHSDLCLRVKPQHLAVTVLYFSLQCNGVGVPFNDDADKQWWQVFCEDIVESKIQSIIVELINMYAMEMNV</sequence>
<evidence type="ECO:0000256" key="1">
    <source>
        <dbReference type="ARBA" id="ARBA00010390"/>
    </source>
</evidence>
<keyword evidence="3 5" id="KW-0195">Cyclin</keyword>
<dbReference type="SUPFAM" id="SSF47954">
    <property type="entry name" value="Cyclin-like"/>
    <property type="match status" value="2"/>
</dbReference>
<name>A0ABM0GVG2_SACKO</name>
<feature type="domain" description="Cyclin-like" evidence="6">
    <location>
        <begin position="25"/>
        <end position="123"/>
    </location>
</feature>
<evidence type="ECO:0000259" key="6">
    <source>
        <dbReference type="SMART" id="SM00385"/>
    </source>
</evidence>
<dbReference type="InterPro" id="IPR036915">
    <property type="entry name" value="Cyclin-like_sf"/>
</dbReference>
<dbReference type="InterPro" id="IPR006671">
    <property type="entry name" value="Cyclin_N"/>
</dbReference>
<dbReference type="PIRSF" id="PIRSF028758">
    <property type="entry name" value="Cyclin, C/H/G types"/>
    <property type="match status" value="1"/>
</dbReference>
<evidence type="ECO:0000256" key="4">
    <source>
        <dbReference type="ARBA" id="ARBA00032419"/>
    </source>
</evidence>
<evidence type="ECO:0000256" key="5">
    <source>
        <dbReference type="RuleBase" id="RU000383"/>
    </source>
</evidence>
<keyword evidence="7" id="KW-1185">Reference proteome</keyword>
<dbReference type="GeneID" id="100366471"/>
<evidence type="ECO:0000256" key="2">
    <source>
        <dbReference type="ARBA" id="ARBA00019501"/>
    </source>
</evidence>
<dbReference type="CDD" id="cd20535">
    <property type="entry name" value="CYCLIN_CCNM_CCNQ_rpt2"/>
    <property type="match status" value="1"/>
</dbReference>
<dbReference type="Proteomes" id="UP000694865">
    <property type="component" value="Unplaced"/>
</dbReference>
<gene>
    <name evidence="8" type="primary">LOC100366471</name>
</gene>
<dbReference type="Pfam" id="PF00134">
    <property type="entry name" value="Cyclin_N"/>
    <property type="match status" value="1"/>
</dbReference>
<proteinExistence type="inferred from homology"/>
<dbReference type="InterPro" id="IPR043198">
    <property type="entry name" value="Cyclin/Ssn8"/>
</dbReference>
<dbReference type="Gene3D" id="1.10.472.10">
    <property type="entry name" value="Cyclin-like"/>
    <property type="match status" value="2"/>
</dbReference>
<organism evidence="7 8">
    <name type="scientific">Saccoglossus kowalevskii</name>
    <name type="common">Acorn worm</name>
    <dbReference type="NCBI Taxonomy" id="10224"/>
    <lineage>
        <taxon>Eukaryota</taxon>
        <taxon>Metazoa</taxon>
        <taxon>Hemichordata</taxon>
        <taxon>Enteropneusta</taxon>
        <taxon>Harrimaniidae</taxon>
        <taxon>Saccoglossus</taxon>
    </lineage>
</organism>
<protein>
    <recommendedName>
        <fullName evidence="2">Cyclin-Q</fullName>
    </recommendedName>
    <alternativeName>
        <fullName evidence="4">Cyclin-related protein FAM58A</fullName>
    </alternativeName>
</protein>
<dbReference type="CDD" id="cd20534">
    <property type="entry name" value="CYCLIN_CCNM_CCNQ_rpt1"/>
    <property type="match status" value="1"/>
</dbReference>
<evidence type="ECO:0000313" key="7">
    <source>
        <dbReference type="Proteomes" id="UP000694865"/>
    </source>
</evidence>
<comment type="similarity">
    <text evidence="1">Belongs to the cyclin family. Cyclin-like FAM58 subfamily.</text>
</comment>
<dbReference type="RefSeq" id="XP_002738178.1">
    <property type="nucleotide sequence ID" value="XM_002738132.2"/>
</dbReference>
<accession>A0ABM0GVG2</accession>
<dbReference type="InterPro" id="IPR013763">
    <property type="entry name" value="Cyclin-like_dom"/>
</dbReference>
<dbReference type="InterPro" id="IPR048053">
    <property type="entry name" value="Cyclin-Q_second_cyclin_box"/>
</dbReference>
<dbReference type="SMART" id="SM00385">
    <property type="entry name" value="CYCLIN"/>
    <property type="match status" value="1"/>
</dbReference>
<evidence type="ECO:0000313" key="8">
    <source>
        <dbReference type="RefSeq" id="XP_002738178.1"/>
    </source>
</evidence>
<evidence type="ECO:0000256" key="3">
    <source>
        <dbReference type="ARBA" id="ARBA00023127"/>
    </source>
</evidence>
<dbReference type="PANTHER" id="PTHR10026">
    <property type="entry name" value="CYCLIN"/>
    <property type="match status" value="1"/>
</dbReference>